<feature type="signal peptide" evidence="2">
    <location>
        <begin position="1"/>
        <end position="26"/>
    </location>
</feature>
<sequence length="199" mass="23293">MKLQSLDSYRLAIFFLSLAYTVSCQAGSIGLDLNRSPPRSPEEEISNKNPLTQDSGAYHRTEDAKPQEAKGKNKRQTRYAALKESNPDSIRRQNRKGSERRKKRVANMPKEELQEYMNVKREKERIRYHARKKEGGVASQHARKLKIIRQKVKQNQATPEEISIREKHLKRKRESFQLSKERKKLKQVPRRSTSPQDPE</sequence>
<evidence type="ECO:0000313" key="3">
    <source>
        <dbReference type="EMBL" id="PWN37019.1"/>
    </source>
</evidence>
<dbReference type="GeneID" id="37022443"/>
<organism evidence="3 4">
    <name type="scientific">Meira miltonrushii</name>
    <dbReference type="NCBI Taxonomy" id="1280837"/>
    <lineage>
        <taxon>Eukaryota</taxon>
        <taxon>Fungi</taxon>
        <taxon>Dikarya</taxon>
        <taxon>Basidiomycota</taxon>
        <taxon>Ustilaginomycotina</taxon>
        <taxon>Exobasidiomycetes</taxon>
        <taxon>Exobasidiales</taxon>
        <taxon>Brachybasidiaceae</taxon>
        <taxon>Meira</taxon>
    </lineage>
</organism>
<dbReference type="AlphaFoldDB" id="A0A316VH96"/>
<evidence type="ECO:0000313" key="4">
    <source>
        <dbReference type="Proteomes" id="UP000245771"/>
    </source>
</evidence>
<name>A0A316VH96_9BASI</name>
<evidence type="ECO:0000256" key="1">
    <source>
        <dbReference type="SAM" id="MobiDB-lite"/>
    </source>
</evidence>
<dbReference type="RefSeq" id="XP_025357321.1">
    <property type="nucleotide sequence ID" value="XM_025500662.1"/>
</dbReference>
<accession>A0A316VH96</accession>
<protein>
    <recommendedName>
        <fullName evidence="5">rRNA-processing protein FYV7</fullName>
    </recommendedName>
</protein>
<evidence type="ECO:0008006" key="5">
    <source>
        <dbReference type="Google" id="ProtNLM"/>
    </source>
</evidence>
<keyword evidence="2" id="KW-0732">Signal</keyword>
<feature type="chain" id="PRO_5016415861" description="rRNA-processing protein FYV7" evidence="2">
    <location>
        <begin position="27"/>
        <end position="199"/>
    </location>
</feature>
<feature type="compositionally biased region" description="Polar residues" evidence="1">
    <location>
        <begin position="190"/>
        <end position="199"/>
    </location>
</feature>
<dbReference type="Proteomes" id="UP000245771">
    <property type="component" value="Unassembled WGS sequence"/>
</dbReference>
<feature type="compositionally biased region" description="Basic and acidic residues" evidence="1">
    <location>
        <begin position="57"/>
        <end position="71"/>
    </location>
</feature>
<feature type="compositionally biased region" description="Basic residues" evidence="1">
    <location>
        <begin position="92"/>
        <end position="105"/>
    </location>
</feature>
<dbReference type="EMBL" id="KZ819602">
    <property type="protein sequence ID" value="PWN37019.1"/>
    <property type="molecule type" value="Genomic_DNA"/>
</dbReference>
<reference evidence="3 4" key="1">
    <citation type="journal article" date="2018" name="Mol. Biol. Evol.">
        <title>Broad Genomic Sampling Reveals a Smut Pathogenic Ancestry of the Fungal Clade Ustilaginomycotina.</title>
        <authorList>
            <person name="Kijpornyongpan T."/>
            <person name="Mondo S.J."/>
            <person name="Barry K."/>
            <person name="Sandor L."/>
            <person name="Lee J."/>
            <person name="Lipzen A."/>
            <person name="Pangilinan J."/>
            <person name="LaButti K."/>
            <person name="Hainaut M."/>
            <person name="Henrissat B."/>
            <person name="Grigoriev I.V."/>
            <person name="Spatafora J.W."/>
            <person name="Aime M.C."/>
        </authorList>
    </citation>
    <scope>NUCLEOTIDE SEQUENCE [LARGE SCALE GENOMIC DNA]</scope>
    <source>
        <strain evidence="3 4">MCA 3882</strain>
    </source>
</reference>
<gene>
    <name evidence="3" type="ORF">FA14DRAFT_176321</name>
</gene>
<dbReference type="InParanoid" id="A0A316VH96"/>
<feature type="region of interest" description="Disordered" evidence="1">
    <location>
        <begin position="33"/>
        <end position="111"/>
    </location>
</feature>
<evidence type="ECO:0000256" key="2">
    <source>
        <dbReference type="SAM" id="SignalP"/>
    </source>
</evidence>
<proteinExistence type="predicted"/>
<keyword evidence="4" id="KW-1185">Reference proteome</keyword>
<feature type="region of interest" description="Disordered" evidence="1">
    <location>
        <begin position="149"/>
        <end position="199"/>
    </location>
</feature>